<protein>
    <submittedName>
        <fullName evidence="1">Uncharacterized protein</fullName>
    </submittedName>
</protein>
<accession>A0ABR9ZDX4</accession>
<evidence type="ECO:0000313" key="1">
    <source>
        <dbReference type="EMBL" id="MBF4376625.1"/>
    </source>
</evidence>
<proteinExistence type="predicted"/>
<sequence length="70" mass="8258">MSLGIPDSVVNSAVNEQQLNQAIERRRTAYVTESDPLYMEWKFDQTPEKEQEWRDKVAEIKLRYLLPSES</sequence>
<comment type="caution">
    <text evidence="1">The sequence shown here is derived from an EMBL/GenBank/DDBJ whole genome shotgun (WGS) entry which is preliminary data.</text>
</comment>
<name>A0ABR9ZDX4_VIBAN</name>
<reference evidence="1 2" key="1">
    <citation type="journal article" date="2021" name="PeerJ">
        <title>Analysis of 44 Vibrio anguillarum genomes reveals high genetic diversity.</title>
        <authorList>
            <person name="Hansen M.J."/>
            <person name="Dalsgaard I."/>
        </authorList>
    </citation>
    <scope>NUCLEOTIDE SEQUENCE [LARGE SCALE GENOMIC DNA]</scope>
    <source>
        <strain evidence="1 2">040915-1/1B</strain>
    </source>
</reference>
<organism evidence="1 2">
    <name type="scientific">Vibrio anguillarum</name>
    <name type="common">Listonella anguillarum</name>
    <dbReference type="NCBI Taxonomy" id="55601"/>
    <lineage>
        <taxon>Bacteria</taxon>
        <taxon>Pseudomonadati</taxon>
        <taxon>Pseudomonadota</taxon>
        <taxon>Gammaproteobacteria</taxon>
        <taxon>Vibrionales</taxon>
        <taxon>Vibrionaceae</taxon>
        <taxon>Vibrio</taxon>
    </lineage>
</organism>
<dbReference type="Proteomes" id="UP000726136">
    <property type="component" value="Unassembled WGS sequence"/>
</dbReference>
<evidence type="ECO:0000313" key="2">
    <source>
        <dbReference type="Proteomes" id="UP000726136"/>
    </source>
</evidence>
<gene>
    <name evidence="1" type="ORF">EAY46_26965</name>
</gene>
<keyword evidence="2" id="KW-1185">Reference proteome</keyword>
<dbReference type="EMBL" id="RDPI01000963">
    <property type="protein sequence ID" value="MBF4376625.1"/>
    <property type="molecule type" value="Genomic_DNA"/>
</dbReference>